<proteinExistence type="predicted"/>
<reference evidence="1 2" key="1">
    <citation type="submission" date="2018-03" db="EMBL/GenBank/DDBJ databases">
        <title>Actinopolyspora mortivallis from Sahara, screening for active biomolecules.</title>
        <authorList>
            <person name="Selama O."/>
            <person name="Wellington E.M.H."/>
            <person name="Hacene H."/>
        </authorList>
    </citation>
    <scope>NUCLEOTIDE SEQUENCE [LARGE SCALE GENOMIC DNA]</scope>
    <source>
        <strain evidence="1 2">M5A</strain>
    </source>
</reference>
<evidence type="ECO:0000313" key="1">
    <source>
        <dbReference type="EMBL" id="PRW63428.1"/>
    </source>
</evidence>
<evidence type="ECO:0008006" key="3">
    <source>
        <dbReference type="Google" id="ProtNLM"/>
    </source>
</evidence>
<dbReference type="InterPro" id="IPR049790">
    <property type="entry name" value="Rv3655c/TadE"/>
</dbReference>
<name>A0A2T0GWE2_ACTMO</name>
<evidence type="ECO:0000313" key="2">
    <source>
        <dbReference type="Proteomes" id="UP000239352"/>
    </source>
</evidence>
<organism evidence="1 2">
    <name type="scientific">Actinopolyspora mortivallis</name>
    <dbReference type="NCBI Taxonomy" id="33906"/>
    <lineage>
        <taxon>Bacteria</taxon>
        <taxon>Bacillati</taxon>
        <taxon>Actinomycetota</taxon>
        <taxon>Actinomycetes</taxon>
        <taxon>Actinopolysporales</taxon>
        <taxon>Actinopolysporaceae</taxon>
        <taxon>Actinopolyspora</taxon>
    </lineage>
</organism>
<dbReference type="NCBIfam" id="NF041390">
    <property type="entry name" value="TadE_Rv3655c"/>
    <property type="match status" value="1"/>
</dbReference>
<gene>
    <name evidence="1" type="ORF">CEP50_10750</name>
</gene>
<dbReference type="Proteomes" id="UP000239352">
    <property type="component" value="Unassembled WGS sequence"/>
</dbReference>
<keyword evidence="2" id="KW-1185">Reference proteome</keyword>
<sequence length="107" mass="10983">MEAALGIGSLMAAFTLVLVGVSAVFVQLRCTDAATEAARLVARGDSERARQAVRALSPWEAELTVRRHEDHVSVVVAAAPAGGLVPELRAEARAVPEPGVDVPGGSG</sequence>
<dbReference type="InParanoid" id="A0A2T0GWE2"/>
<accession>A0A2T0GWE2</accession>
<dbReference type="STRING" id="1050202.GCA_000384035_03331"/>
<comment type="caution">
    <text evidence="1">The sequence shown here is derived from an EMBL/GenBank/DDBJ whole genome shotgun (WGS) entry which is preliminary data.</text>
</comment>
<dbReference type="EMBL" id="PVSR01000015">
    <property type="protein sequence ID" value="PRW63428.1"/>
    <property type="molecule type" value="Genomic_DNA"/>
</dbReference>
<dbReference type="AlphaFoldDB" id="A0A2T0GWE2"/>
<protein>
    <recommendedName>
        <fullName evidence="3">Pilus assembly protein TadE</fullName>
    </recommendedName>
</protein>